<keyword evidence="1" id="KW-1133">Transmembrane helix</keyword>
<dbReference type="RefSeq" id="WP_072860079.1">
    <property type="nucleotide sequence ID" value="NZ_FQUX01000001.1"/>
</dbReference>
<protein>
    <submittedName>
        <fullName evidence="2">Uncharacterized protein</fullName>
    </submittedName>
</protein>
<keyword evidence="3" id="KW-1185">Reference proteome</keyword>
<name>A0A1M4TYP8_9FLAO</name>
<proteinExistence type="predicted"/>
<feature type="transmembrane region" description="Helical" evidence="1">
    <location>
        <begin position="7"/>
        <end position="33"/>
    </location>
</feature>
<dbReference type="EMBL" id="FQUX01000001">
    <property type="protein sequence ID" value="SHE49540.1"/>
    <property type="molecule type" value="Genomic_DNA"/>
</dbReference>
<keyword evidence="1" id="KW-0812">Transmembrane</keyword>
<sequence length="128" mass="15292">MSKNKFLFTFYLSLILLSLLVFCLHLLILYFFGFPLLDHMIVLAYLLNVVLALIIFSVLYWFREKWRDQIGFLFLGGSMLKFLFFFLVFYPFYNADGNMESLEFTTFFVPYLVCLLLETFFTARMLNS</sequence>
<feature type="transmembrane region" description="Helical" evidence="1">
    <location>
        <begin position="72"/>
        <end position="92"/>
    </location>
</feature>
<gene>
    <name evidence="2" type="ORF">SAMN03080594_101426</name>
</gene>
<feature type="transmembrane region" description="Helical" evidence="1">
    <location>
        <begin position="104"/>
        <end position="123"/>
    </location>
</feature>
<keyword evidence="1" id="KW-0472">Membrane</keyword>
<accession>A0A1M4TYP8</accession>
<dbReference type="AlphaFoldDB" id="A0A1M4TYP8"/>
<dbReference type="OrthoDB" id="1451982at2"/>
<reference evidence="3" key="1">
    <citation type="submission" date="2016-11" db="EMBL/GenBank/DDBJ databases">
        <authorList>
            <person name="Varghese N."/>
            <person name="Submissions S."/>
        </authorList>
    </citation>
    <scope>NUCLEOTIDE SEQUENCE [LARGE SCALE GENOMIC DNA]</scope>
    <source>
        <strain evidence="3">DSM 17539</strain>
    </source>
</reference>
<feature type="transmembrane region" description="Helical" evidence="1">
    <location>
        <begin position="39"/>
        <end position="60"/>
    </location>
</feature>
<dbReference type="Proteomes" id="UP000184406">
    <property type="component" value="Unassembled WGS sequence"/>
</dbReference>
<evidence type="ECO:0000313" key="2">
    <source>
        <dbReference type="EMBL" id="SHE49540.1"/>
    </source>
</evidence>
<organism evidence="2 3">
    <name type="scientific">Arenibacter palladensis</name>
    <dbReference type="NCBI Taxonomy" id="237373"/>
    <lineage>
        <taxon>Bacteria</taxon>
        <taxon>Pseudomonadati</taxon>
        <taxon>Bacteroidota</taxon>
        <taxon>Flavobacteriia</taxon>
        <taxon>Flavobacteriales</taxon>
        <taxon>Flavobacteriaceae</taxon>
        <taxon>Arenibacter</taxon>
    </lineage>
</organism>
<evidence type="ECO:0000313" key="3">
    <source>
        <dbReference type="Proteomes" id="UP000184406"/>
    </source>
</evidence>
<evidence type="ECO:0000256" key="1">
    <source>
        <dbReference type="SAM" id="Phobius"/>
    </source>
</evidence>